<evidence type="ECO:0000256" key="1">
    <source>
        <dbReference type="PROSITE-ProRule" id="PRU00703"/>
    </source>
</evidence>
<dbReference type="PROSITE" id="PS51371">
    <property type="entry name" value="CBS"/>
    <property type="match status" value="1"/>
</dbReference>
<dbReference type="PROSITE" id="PS50887">
    <property type="entry name" value="GGDEF"/>
    <property type="match status" value="1"/>
</dbReference>
<dbReference type="Pfam" id="PF00563">
    <property type="entry name" value="EAL"/>
    <property type="match status" value="1"/>
</dbReference>
<dbReference type="PROSITE" id="PS50883">
    <property type="entry name" value="EAL"/>
    <property type="match status" value="1"/>
</dbReference>
<dbReference type="OrthoDB" id="1673646at2"/>
<dbReference type="RefSeq" id="WP_091361977.1">
    <property type="nucleotide sequence ID" value="NZ_AP025284.1"/>
</dbReference>
<dbReference type="SMART" id="SM00052">
    <property type="entry name" value="EAL"/>
    <property type="match status" value="1"/>
</dbReference>
<dbReference type="Gene3D" id="3.30.70.270">
    <property type="match status" value="1"/>
</dbReference>
<evidence type="ECO:0000259" key="4">
    <source>
        <dbReference type="PROSITE" id="PS51371"/>
    </source>
</evidence>
<dbReference type="EMBL" id="FOGB01000020">
    <property type="protein sequence ID" value="SER16005.1"/>
    <property type="molecule type" value="Genomic_DNA"/>
</dbReference>
<dbReference type="SMART" id="SM00267">
    <property type="entry name" value="GGDEF"/>
    <property type="match status" value="1"/>
</dbReference>
<proteinExistence type="predicted"/>
<protein>
    <submittedName>
        <fullName evidence="5">Diguanylate cyclase/phosphodiesterase</fullName>
    </submittedName>
</protein>
<dbReference type="PANTHER" id="PTHR33121">
    <property type="entry name" value="CYCLIC DI-GMP PHOSPHODIESTERASE PDEF"/>
    <property type="match status" value="1"/>
</dbReference>
<dbReference type="InterPro" id="IPR046342">
    <property type="entry name" value="CBS_dom_sf"/>
</dbReference>
<evidence type="ECO:0000259" key="2">
    <source>
        <dbReference type="PROSITE" id="PS50883"/>
    </source>
</evidence>
<organism evidence="5 6">
    <name type="scientific">Amphritea atlantica</name>
    <dbReference type="NCBI Taxonomy" id="355243"/>
    <lineage>
        <taxon>Bacteria</taxon>
        <taxon>Pseudomonadati</taxon>
        <taxon>Pseudomonadota</taxon>
        <taxon>Gammaproteobacteria</taxon>
        <taxon>Oceanospirillales</taxon>
        <taxon>Oceanospirillaceae</taxon>
        <taxon>Amphritea</taxon>
    </lineage>
</organism>
<dbReference type="InterPro" id="IPR000644">
    <property type="entry name" value="CBS_dom"/>
</dbReference>
<reference evidence="6" key="1">
    <citation type="submission" date="2016-10" db="EMBL/GenBank/DDBJ databases">
        <authorList>
            <person name="Varghese N."/>
            <person name="Submissions S."/>
        </authorList>
    </citation>
    <scope>NUCLEOTIDE SEQUENCE [LARGE SCALE GENOMIC DNA]</scope>
    <source>
        <strain evidence="6">DSM 18887</strain>
    </source>
</reference>
<dbReference type="InterPro" id="IPR050706">
    <property type="entry name" value="Cyclic-di-GMP_PDE-like"/>
</dbReference>
<dbReference type="Gene3D" id="3.10.580.10">
    <property type="entry name" value="CBS-domain"/>
    <property type="match status" value="1"/>
</dbReference>
<feature type="domain" description="GGDEF" evidence="3">
    <location>
        <begin position="432"/>
        <end position="582"/>
    </location>
</feature>
<dbReference type="STRING" id="355243.SAMN03080615_04140"/>
<dbReference type="CDD" id="cd01949">
    <property type="entry name" value="GGDEF"/>
    <property type="match status" value="1"/>
</dbReference>
<dbReference type="Pfam" id="PF00571">
    <property type="entry name" value="CBS"/>
    <property type="match status" value="2"/>
</dbReference>
<dbReference type="InterPro" id="IPR000160">
    <property type="entry name" value="GGDEF_dom"/>
</dbReference>
<dbReference type="InterPro" id="IPR043128">
    <property type="entry name" value="Rev_trsase/Diguanyl_cyclase"/>
</dbReference>
<dbReference type="CDD" id="cd04598">
    <property type="entry name" value="CBS_pair_GGDEF_EAL"/>
    <property type="match status" value="1"/>
</dbReference>
<evidence type="ECO:0000259" key="3">
    <source>
        <dbReference type="PROSITE" id="PS50887"/>
    </source>
</evidence>
<dbReference type="PANTHER" id="PTHR33121:SF76">
    <property type="entry name" value="SIGNALING PROTEIN"/>
    <property type="match status" value="1"/>
</dbReference>
<dbReference type="Pfam" id="PF00990">
    <property type="entry name" value="GGDEF"/>
    <property type="match status" value="1"/>
</dbReference>
<feature type="domain" description="EAL" evidence="2">
    <location>
        <begin position="7"/>
        <end position="257"/>
    </location>
</feature>
<name>A0A1H9LXQ7_9GAMM</name>
<dbReference type="SUPFAM" id="SSF141868">
    <property type="entry name" value="EAL domain-like"/>
    <property type="match status" value="1"/>
</dbReference>
<dbReference type="CDD" id="cd01948">
    <property type="entry name" value="EAL"/>
    <property type="match status" value="1"/>
</dbReference>
<dbReference type="InterPro" id="IPR001633">
    <property type="entry name" value="EAL_dom"/>
</dbReference>
<accession>A0A1H9LXQ7</accession>
<dbReference type="Proteomes" id="UP000198749">
    <property type="component" value="Unassembled WGS sequence"/>
</dbReference>
<keyword evidence="1" id="KW-0129">CBS domain</keyword>
<dbReference type="SUPFAM" id="SSF54631">
    <property type="entry name" value="CBS-domain pair"/>
    <property type="match status" value="1"/>
</dbReference>
<sequence>MTVSQIIPDRYAQLNELIETEQLYPHFQPIVDLRRGEVLGHEALIRGPEGSELHTPEMLFNTAIEAGQEHRLELLCRRLSLEAFARLSLEGKLFLNISASLLGTPEHKQGLTAQWLESLEIPLDSIVIEISEQHPFDNYGLTLEAINYYKRMGFKVAVDDLGTGYSGLKLWSELQPDYVKIDRHFIHNVDREPVKRQFVKSICSIANGVGSKVIVEGVETRSELVTLKELGANIGQGFYLGRPTQTPRMLCNSEEWLPRKRRAGSEKDMAETAAVLIHPAPALSFDDQMGYTAKLFRENPLYDILAVLEEGRPIGTVHRSDLLELFSTQYGRALYETRPVTRILDTRAIIIESDTSLEQVSRLITEQDAVYLHQGLVITKDGHYQGIGNVRDLLKRITELKIRNARYANPLTLLPGNVPINREIDGLLKQTESFRVAYFDINYFKPFNDSYGYVKGDRLIQLLGELLTNNANGENFTGHIGGDDFVVVFRTDDWKERCERILLQFDQAIREFYSPKDLEQGGIWASSRTGDSVFYPVLSLSCGVVYPDPYRCVSYHEVAELAAQAKKEAKKREGSYLFVSRRRKLRLS</sequence>
<dbReference type="InterPro" id="IPR035919">
    <property type="entry name" value="EAL_sf"/>
</dbReference>
<dbReference type="NCBIfam" id="TIGR00254">
    <property type="entry name" value="GGDEF"/>
    <property type="match status" value="1"/>
</dbReference>
<gene>
    <name evidence="5" type="ORF">SAMN03080615_04140</name>
</gene>
<evidence type="ECO:0000313" key="6">
    <source>
        <dbReference type="Proteomes" id="UP000198749"/>
    </source>
</evidence>
<dbReference type="GO" id="GO:0071111">
    <property type="term" value="F:cyclic-guanylate-specific phosphodiesterase activity"/>
    <property type="evidence" value="ECO:0007669"/>
    <property type="project" value="InterPro"/>
</dbReference>
<dbReference type="Gene3D" id="3.20.20.450">
    <property type="entry name" value="EAL domain"/>
    <property type="match status" value="1"/>
</dbReference>
<feature type="domain" description="CBS" evidence="4">
    <location>
        <begin position="276"/>
        <end position="334"/>
    </location>
</feature>
<dbReference type="SUPFAM" id="SSF55073">
    <property type="entry name" value="Nucleotide cyclase"/>
    <property type="match status" value="1"/>
</dbReference>
<dbReference type="InterPro" id="IPR029787">
    <property type="entry name" value="Nucleotide_cyclase"/>
</dbReference>
<dbReference type="AlphaFoldDB" id="A0A1H9LXQ7"/>
<keyword evidence="6" id="KW-1185">Reference proteome</keyword>
<evidence type="ECO:0000313" key="5">
    <source>
        <dbReference type="EMBL" id="SER16005.1"/>
    </source>
</evidence>